<dbReference type="InterPro" id="IPR029056">
    <property type="entry name" value="Ribokinase-like"/>
</dbReference>
<keyword evidence="1" id="KW-0808">Transferase</keyword>
<accession>A0A060ZQ67</accession>
<dbReference type="PROSITE" id="PS00583">
    <property type="entry name" value="PFKB_KINASES_1"/>
    <property type="match status" value="1"/>
</dbReference>
<evidence type="ECO:0000259" key="3">
    <source>
        <dbReference type="Pfam" id="PF00294"/>
    </source>
</evidence>
<dbReference type="PROSITE" id="PS00584">
    <property type="entry name" value="PFKB_KINASES_2"/>
    <property type="match status" value="1"/>
</dbReference>
<organism evidence="4">
    <name type="scientific">Streptomyces iranensis</name>
    <dbReference type="NCBI Taxonomy" id="576784"/>
    <lineage>
        <taxon>Bacteria</taxon>
        <taxon>Bacillati</taxon>
        <taxon>Actinomycetota</taxon>
        <taxon>Actinomycetes</taxon>
        <taxon>Kitasatosporales</taxon>
        <taxon>Streptomycetaceae</taxon>
        <taxon>Streptomyces</taxon>
        <taxon>Streptomyces violaceusniger group</taxon>
    </lineage>
</organism>
<dbReference type="SUPFAM" id="SSF53613">
    <property type="entry name" value="Ribokinase-like"/>
    <property type="match status" value="1"/>
</dbReference>
<evidence type="ECO:0000256" key="2">
    <source>
        <dbReference type="ARBA" id="ARBA00022777"/>
    </source>
</evidence>
<dbReference type="AlphaFoldDB" id="A0A060ZQ67"/>
<dbReference type="EMBL" id="LK022848">
    <property type="protein sequence ID" value="CDR05521.1"/>
    <property type="molecule type" value="Genomic_DNA"/>
</dbReference>
<keyword evidence="2 4" id="KW-0418">Kinase</keyword>
<evidence type="ECO:0000256" key="1">
    <source>
        <dbReference type="ARBA" id="ARBA00022679"/>
    </source>
</evidence>
<dbReference type="RefSeq" id="WP_044568914.1">
    <property type="nucleotide sequence ID" value="NZ_JAGGLR010000005.1"/>
</dbReference>
<sequence length="307" mass="32731">MAQIVTVGVTRLSMIMPVEQFPVDFSAYQQAPWMRCAVVGGAYNVASAVLRLGDTPRLCTTVGSDDAGQVIRGTLKRAGLEGRGVVTVPESAKTVILVEPDGQVARSGWTGGPVNYPMERFIEQALGADLAVIASNPFGKPFLKVAKDLLKLPIATDLHACRDCDGLSRQPWLECADVIFRSHEGLTCSPREWVADVLRRYPGCCIAVVGRGDQGCVMGLRDGRFVEILAAAPRPVCSTDGAGDALLAAFLHGWLASGEPVEALESAVIFAGWKVGASSAADGFLSESELAALRRVYAVRTRVGTWR</sequence>
<dbReference type="HOGENOM" id="CLU_027634_12_1_11"/>
<name>A0A060ZQ67_9ACTN</name>
<dbReference type="GO" id="GO:0016301">
    <property type="term" value="F:kinase activity"/>
    <property type="evidence" value="ECO:0007669"/>
    <property type="project" value="UniProtKB-KW"/>
</dbReference>
<protein>
    <submittedName>
        <fullName evidence="4">2-keto-3-deoxygluconate kinase</fullName>
    </submittedName>
</protein>
<dbReference type="PANTHER" id="PTHR10584:SF166">
    <property type="entry name" value="RIBOKINASE"/>
    <property type="match status" value="1"/>
</dbReference>
<evidence type="ECO:0000313" key="4">
    <source>
        <dbReference type="EMBL" id="CDR05521.1"/>
    </source>
</evidence>
<dbReference type="PANTHER" id="PTHR10584">
    <property type="entry name" value="SUGAR KINASE"/>
    <property type="match status" value="1"/>
</dbReference>
<gene>
    <name evidence="4" type="ORF">SIRAN2469</name>
</gene>
<proteinExistence type="predicted"/>
<dbReference type="InterPro" id="IPR002173">
    <property type="entry name" value="Carboh/pur_kinase_PfkB_CS"/>
</dbReference>
<feature type="domain" description="Carbohydrate kinase PfkB" evidence="3">
    <location>
        <begin position="2"/>
        <end position="282"/>
    </location>
</feature>
<dbReference type="InterPro" id="IPR011611">
    <property type="entry name" value="PfkB_dom"/>
</dbReference>
<dbReference type="Pfam" id="PF00294">
    <property type="entry name" value="PfkB"/>
    <property type="match status" value="1"/>
</dbReference>
<dbReference type="Gene3D" id="3.40.1190.20">
    <property type="match status" value="1"/>
</dbReference>
<reference evidence="4" key="1">
    <citation type="submission" date="2014-05" db="EMBL/GenBank/DDBJ databases">
        <authorList>
            <person name="Horn Fabian"/>
        </authorList>
    </citation>
    <scope>NUCLEOTIDE SEQUENCE</scope>
</reference>